<name>A0ABY6VUV9_9BURK</name>
<sequence length="45" mass="5212">MRGEKAKTVRPSYHRRQKKSPDLPGVFDLGHVPGKQGRREETCYD</sequence>
<keyword evidence="3" id="KW-1185">Reference proteome</keyword>
<dbReference type="EMBL" id="CABPRV010000002">
    <property type="protein sequence ID" value="VVD83998.1"/>
    <property type="molecule type" value="Genomic_DNA"/>
</dbReference>
<comment type="caution">
    <text evidence="2">The sequence shown here is derived from an EMBL/GenBank/DDBJ whole genome shotgun (WGS) entry which is preliminary data.</text>
</comment>
<feature type="region of interest" description="Disordered" evidence="1">
    <location>
        <begin position="1"/>
        <end position="45"/>
    </location>
</feature>
<accession>A0ABY6VUV9</accession>
<evidence type="ECO:0000313" key="3">
    <source>
        <dbReference type="Proteomes" id="UP000366065"/>
    </source>
</evidence>
<organism evidence="2 3">
    <name type="scientific">Pandoraea capi</name>
    <dbReference type="NCBI Taxonomy" id="2508286"/>
    <lineage>
        <taxon>Bacteria</taxon>
        <taxon>Pseudomonadati</taxon>
        <taxon>Pseudomonadota</taxon>
        <taxon>Betaproteobacteria</taxon>
        <taxon>Burkholderiales</taxon>
        <taxon>Burkholderiaceae</taxon>
        <taxon>Pandoraea</taxon>
    </lineage>
</organism>
<evidence type="ECO:0000256" key="1">
    <source>
        <dbReference type="SAM" id="MobiDB-lite"/>
    </source>
</evidence>
<reference evidence="2 3" key="1">
    <citation type="submission" date="2019-08" db="EMBL/GenBank/DDBJ databases">
        <authorList>
            <person name="Peeters C."/>
        </authorList>
    </citation>
    <scope>NUCLEOTIDE SEQUENCE [LARGE SCALE GENOMIC DNA]</scope>
    <source>
        <strain evidence="2 3">LMG 20602</strain>
    </source>
</reference>
<gene>
    <name evidence="2" type="ORF">PCA20602_01276</name>
</gene>
<protein>
    <recommendedName>
        <fullName evidence="4">Integrase</fullName>
    </recommendedName>
</protein>
<evidence type="ECO:0008006" key="4">
    <source>
        <dbReference type="Google" id="ProtNLM"/>
    </source>
</evidence>
<proteinExistence type="predicted"/>
<evidence type="ECO:0000313" key="2">
    <source>
        <dbReference type="EMBL" id="VVD83998.1"/>
    </source>
</evidence>
<dbReference type="Proteomes" id="UP000366065">
    <property type="component" value="Unassembled WGS sequence"/>
</dbReference>